<name>A0A2I0T0P3_LIMLA</name>
<dbReference type="Gene3D" id="3.60.20.10">
    <property type="entry name" value="Glutamine Phosphoribosylpyrophosphate, subunit 1, domain 1"/>
    <property type="match status" value="1"/>
</dbReference>
<keyword evidence="2" id="KW-1185">Reference proteome</keyword>
<reference evidence="2" key="1">
    <citation type="submission" date="2017-11" db="EMBL/GenBank/DDBJ databases">
        <authorList>
            <person name="Lima N.C."/>
            <person name="Parody-Merino A.M."/>
            <person name="Battley P.F."/>
            <person name="Fidler A.E."/>
            <person name="Prosdocimi F."/>
        </authorList>
    </citation>
    <scope>NUCLEOTIDE SEQUENCE [LARGE SCALE GENOMIC DNA]</scope>
</reference>
<dbReference type="GO" id="GO:0051603">
    <property type="term" value="P:proteolysis involved in protein catabolic process"/>
    <property type="evidence" value="ECO:0007669"/>
    <property type="project" value="InterPro"/>
</dbReference>
<accession>A0A2I0T0P3</accession>
<organism evidence="1 2">
    <name type="scientific">Limosa lapponica baueri</name>
    <dbReference type="NCBI Taxonomy" id="1758121"/>
    <lineage>
        <taxon>Eukaryota</taxon>
        <taxon>Metazoa</taxon>
        <taxon>Chordata</taxon>
        <taxon>Craniata</taxon>
        <taxon>Vertebrata</taxon>
        <taxon>Euteleostomi</taxon>
        <taxon>Archelosauria</taxon>
        <taxon>Archosauria</taxon>
        <taxon>Dinosauria</taxon>
        <taxon>Saurischia</taxon>
        <taxon>Theropoda</taxon>
        <taxon>Coelurosauria</taxon>
        <taxon>Aves</taxon>
        <taxon>Neognathae</taxon>
        <taxon>Neoaves</taxon>
        <taxon>Charadriiformes</taxon>
        <taxon>Scolopacidae</taxon>
        <taxon>Limosa</taxon>
    </lineage>
</organism>
<dbReference type="EMBL" id="KZ528074">
    <property type="protein sequence ID" value="PKU27373.1"/>
    <property type="molecule type" value="Genomic_DNA"/>
</dbReference>
<gene>
    <name evidence="1" type="ORF">llap_22323</name>
</gene>
<dbReference type="OrthoDB" id="3145928at2759"/>
<sequence>MGPGFFQWCPGTGQEANAIGRGAKSVREFLEKNYTDEAIETDDLTIKLVIKALLEVVQSGGKNIELAVMRREQPLKECRCVCTRCLGLGKLQSHFVSELVVSVSGGVTCVSVSDPKP</sequence>
<dbReference type="AlphaFoldDB" id="A0A2I0T0P3"/>
<dbReference type="InterPro" id="IPR029055">
    <property type="entry name" value="Ntn_hydrolases_N"/>
</dbReference>
<dbReference type="GO" id="GO:0005839">
    <property type="term" value="C:proteasome core complex"/>
    <property type="evidence" value="ECO:0007669"/>
    <property type="project" value="InterPro"/>
</dbReference>
<proteinExistence type="predicted"/>
<evidence type="ECO:0000313" key="1">
    <source>
        <dbReference type="EMBL" id="PKU27373.1"/>
    </source>
</evidence>
<dbReference type="InterPro" id="IPR001353">
    <property type="entry name" value="Proteasome_sua/b"/>
</dbReference>
<protein>
    <recommendedName>
        <fullName evidence="3">Proteasome subunit alpha type-7</fullName>
    </recommendedName>
</protein>
<dbReference type="Pfam" id="PF00227">
    <property type="entry name" value="Proteasome"/>
    <property type="match status" value="1"/>
</dbReference>
<evidence type="ECO:0008006" key="3">
    <source>
        <dbReference type="Google" id="ProtNLM"/>
    </source>
</evidence>
<dbReference type="Proteomes" id="UP000233556">
    <property type="component" value="Unassembled WGS sequence"/>
</dbReference>
<dbReference type="SUPFAM" id="SSF56235">
    <property type="entry name" value="N-terminal nucleophile aminohydrolases (Ntn hydrolases)"/>
    <property type="match status" value="1"/>
</dbReference>
<evidence type="ECO:0000313" key="2">
    <source>
        <dbReference type="Proteomes" id="UP000233556"/>
    </source>
</evidence>
<reference evidence="2" key="2">
    <citation type="submission" date="2017-12" db="EMBL/GenBank/DDBJ databases">
        <title>Genome sequence of the Bar-tailed Godwit (Limosa lapponica baueri).</title>
        <authorList>
            <person name="Lima N.C.B."/>
            <person name="Parody-Merino A.M."/>
            <person name="Battley P.F."/>
            <person name="Fidler A.E."/>
            <person name="Prosdocimi F."/>
        </authorList>
    </citation>
    <scope>NUCLEOTIDE SEQUENCE [LARGE SCALE GENOMIC DNA]</scope>
</reference>